<feature type="compositionally biased region" description="Basic and acidic residues" evidence="1">
    <location>
        <begin position="27"/>
        <end position="38"/>
    </location>
</feature>
<sequence length="412" mass="45521">MPRLTRSIPHSSPAAHGLAAAILNDFDDPHLIQDESERSPSPNDPDFLQHVDSDSSDDDAVDIPYRKDEDGTHVRVGVASRTKSSADKQDPGPSIRDRTTAELEAIMKAQVEDPSFPGLDTTGLPLLRNFMTAFEKKFRDMHPKRTELDWGKGVRRPARSAVARRAAQGQLCGVEAPADQKCTACAKGKVTFEHCRIVFAKNQAQWDWACANCTFIGGGHKCSFRPDLFPNVPSWVIAAVIERQPSSPLLQTYYGAKDTDAARKSAKPTTSRKRPGTTPEDADQEQPARRRESELGRAKASEGITKDTPKRRKSEVGPIKTSEGAATKDAPPQLKNGGPPFNATWYNSPLEDPKLYRMKDKVYALDTYNDLADIIVRVTEDYGRMKGALRKKGFLPESDDEGSEEENVFAVE</sequence>
<feature type="compositionally biased region" description="Acidic residues" evidence="1">
    <location>
        <begin position="397"/>
        <end position="412"/>
    </location>
</feature>
<gene>
    <name evidence="2" type="ORF">PCG10_007376</name>
</gene>
<dbReference type="AlphaFoldDB" id="A0A9P5GNP5"/>
<name>A0A9P5GNP5_PENCR</name>
<evidence type="ECO:0000313" key="2">
    <source>
        <dbReference type="EMBL" id="KAF7522461.1"/>
    </source>
</evidence>
<reference evidence="2" key="1">
    <citation type="submission" date="2020-02" db="EMBL/GenBank/DDBJ databases">
        <authorList>
            <person name="Lichtner F.J."/>
        </authorList>
    </citation>
    <scope>NUCLEOTIDE SEQUENCE</scope>
    <source>
        <strain evidence="2">G10</strain>
    </source>
</reference>
<dbReference type="OrthoDB" id="4368526at2759"/>
<feature type="compositionally biased region" description="Basic and acidic residues" evidence="1">
    <location>
        <begin position="286"/>
        <end position="308"/>
    </location>
</feature>
<dbReference type="EMBL" id="JAAOZQ010000052">
    <property type="protein sequence ID" value="KAF7522461.1"/>
    <property type="molecule type" value="Genomic_DNA"/>
</dbReference>
<feature type="region of interest" description="Disordered" evidence="1">
    <location>
        <begin position="26"/>
        <end position="96"/>
    </location>
</feature>
<protein>
    <submittedName>
        <fullName evidence="2">Uncharacterized protein</fullName>
    </submittedName>
</protein>
<feature type="compositionally biased region" description="Basic residues" evidence="1">
    <location>
        <begin position="264"/>
        <end position="275"/>
    </location>
</feature>
<organism evidence="2 3">
    <name type="scientific">Penicillium crustosum</name>
    <name type="common">Blue mold fungus</name>
    <dbReference type="NCBI Taxonomy" id="36656"/>
    <lineage>
        <taxon>Eukaryota</taxon>
        <taxon>Fungi</taxon>
        <taxon>Dikarya</taxon>
        <taxon>Ascomycota</taxon>
        <taxon>Pezizomycotina</taxon>
        <taxon>Eurotiomycetes</taxon>
        <taxon>Eurotiomycetidae</taxon>
        <taxon>Eurotiales</taxon>
        <taxon>Aspergillaceae</taxon>
        <taxon>Penicillium</taxon>
    </lineage>
</organism>
<dbReference type="InterPro" id="IPR022190">
    <property type="entry name" value="DUF3716"/>
</dbReference>
<feature type="compositionally biased region" description="Basic and acidic residues" evidence="1">
    <location>
        <begin position="64"/>
        <end position="73"/>
    </location>
</feature>
<proteinExistence type="predicted"/>
<feature type="region of interest" description="Disordered" evidence="1">
    <location>
        <begin position="259"/>
        <end position="349"/>
    </location>
</feature>
<evidence type="ECO:0000256" key="1">
    <source>
        <dbReference type="SAM" id="MobiDB-lite"/>
    </source>
</evidence>
<comment type="caution">
    <text evidence="2">The sequence shown here is derived from an EMBL/GenBank/DDBJ whole genome shotgun (WGS) entry which is preliminary data.</text>
</comment>
<keyword evidence="3" id="KW-1185">Reference proteome</keyword>
<feature type="compositionally biased region" description="Basic and acidic residues" evidence="1">
    <location>
        <begin position="84"/>
        <end position="96"/>
    </location>
</feature>
<dbReference type="Pfam" id="PF12511">
    <property type="entry name" value="DUF3716"/>
    <property type="match status" value="1"/>
</dbReference>
<accession>A0A9P5GNP5</accession>
<feature type="region of interest" description="Disordered" evidence="1">
    <location>
        <begin position="393"/>
        <end position="412"/>
    </location>
</feature>
<evidence type="ECO:0000313" key="3">
    <source>
        <dbReference type="Proteomes" id="UP000701341"/>
    </source>
</evidence>
<dbReference type="Proteomes" id="UP000701341">
    <property type="component" value="Unassembled WGS sequence"/>
</dbReference>